<dbReference type="PROSITE" id="PS50011">
    <property type="entry name" value="PROTEIN_KINASE_DOM"/>
    <property type="match status" value="1"/>
</dbReference>
<evidence type="ECO:0000256" key="5">
    <source>
        <dbReference type="ARBA" id="ARBA00022777"/>
    </source>
</evidence>
<dbReference type="SMART" id="SM00220">
    <property type="entry name" value="S_TKc"/>
    <property type="match status" value="1"/>
</dbReference>
<evidence type="ECO:0000259" key="11">
    <source>
        <dbReference type="PROSITE" id="PS50011"/>
    </source>
</evidence>
<dbReference type="Proteomes" id="UP000688137">
    <property type="component" value="Unassembled WGS sequence"/>
</dbReference>
<dbReference type="Pfam" id="PF00069">
    <property type="entry name" value="Pkinase"/>
    <property type="match status" value="1"/>
</dbReference>
<evidence type="ECO:0000256" key="8">
    <source>
        <dbReference type="ARBA" id="ARBA00048679"/>
    </source>
</evidence>
<dbReference type="AlphaFoldDB" id="A0A8S1KNX4"/>
<comment type="caution">
    <text evidence="13">The sequence shown here is derived from an EMBL/GenBank/DDBJ whole genome shotgun (WGS) entry which is preliminary data.</text>
</comment>
<accession>A0A8S1KNX4</accession>
<evidence type="ECO:0000256" key="6">
    <source>
        <dbReference type="ARBA" id="ARBA00022840"/>
    </source>
</evidence>
<evidence type="ECO:0000256" key="3">
    <source>
        <dbReference type="ARBA" id="ARBA00022679"/>
    </source>
</evidence>
<keyword evidence="9" id="KW-0597">Phosphoprotein</keyword>
<keyword evidence="4 10" id="KW-0547">Nucleotide-binding</keyword>
<proteinExistence type="predicted"/>
<feature type="modified residue" description="4-aspartylphosphate" evidence="9">
    <location>
        <position position="66"/>
    </location>
</feature>
<dbReference type="GO" id="GO:0005524">
    <property type="term" value="F:ATP binding"/>
    <property type="evidence" value="ECO:0007669"/>
    <property type="project" value="UniProtKB-UniRule"/>
</dbReference>
<dbReference type="GO" id="GO:0000160">
    <property type="term" value="P:phosphorelay signal transduction system"/>
    <property type="evidence" value="ECO:0007669"/>
    <property type="project" value="InterPro"/>
</dbReference>
<feature type="domain" description="Response regulatory" evidence="12">
    <location>
        <begin position="15"/>
        <end position="133"/>
    </location>
</feature>
<dbReference type="PROSITE" id="PS50110">
    <property type="entry name" value="RESPONSE_REGULATORY"/>
    <property type="match status" value="1"/>
</dbReference>
<feature type="domain" description="Protein kinase" evidence="11">
    <location>
        <begin position="149"/>
        <end position="412"/>
    </location>
</feature>
<keyword evidence="5" id="KW-0418">Kinase</keyword>
<feature type="binding site" evidence="10">
    <location>
        <position position="178"/>
    </location>
    <ligand>
        <name>ATP</name>
        <dbReference type="ChEBI" id="CHEBI:30616"/>
    </ligand>
</feature>
<dbReference type="InterPro" id="IPR001789">
    <property type="entry name" value="Sig_transdc_resp-reg_receiver"/>
</dbReference>
<evidence type="ECO:0000256" key="7">
    <source>
        <dbReference type="ARBA" id="ARBA00047899"/>
    </source>
</evidence>
<evidence type="ECO:0000256" key="10">
    <source>
        <dbReference type="PROSITE-ProRule" id="PRU10141"/>
    </source>
</evidence>
<keyword evidence="3" id="KW-0808">Transferase</keyword>
<dbReference type="PANTHER" id="PTHR44899">
    <property type="entry name" value="CAMK FAMILY PROTEIN KINASE"/>
    <property type="match status" value="1"/>
</dbReference>
<dbReference type="InterPro" id="IPR008271">
    <property type="entry name" value="Ser/Thr_kinase_AS"/>
</dbReference>
<dbReference type="CDD" id="cd08215">
    <property type="entry name" value="STKc_Nek"/>
    <property type="match status" value="1"/>
</dbReference>
<evidence type="ECO:0000256" key="9">
    <source>
        <dbReference type="PROSITE-ProRule" id="PRU00169"/>
    </source>
</evidence>
<dbReference type="PANTHER" id="PTHR44899:SF3">
    <property type="entry name" value="SERINE_THREONINE-PROTEIN KINASE NEK1"/>
    <property type="match status" value="1"/>
</dbReference>
<keyword evidence="6 10" id="KW-0067">ATP-binding</keyword>
<evidence type="ECO:0000256" key="1">
    <source>
        <dbReference type="ARBA" id="ARBA00012513"/>
    </source>
</evidence>
<protein>
    <recommendedName>
        <fullName evidence="1">non-specific serine/threonine protein kinase</fullName>
        <ecNumber evidence="1">2.7.11.1</ecNumber>
    </recommendedName>
</protein>
<evidence type="ECO:0000313" key="13">
    <source>
        <dbReference type="EMBL" id="CAD8056978.1"/>
    </source>
</evidence>
<dbReference type="InterPro" id="IPR000719">
    <property type="entry name" value="Prot_kinase_dom"/>
</dbReference>
<dbReference type="EMBL" id="CAJJDM010000023">
    <property type="protein sequence ID" value="CAD8056978.1"/>
    <property type="molecule type" value="Genomic_DNA"/>
</dbReference>
<dbReference type="CDD" id="cd00156">
    <property type="entry name" value="REC"/>
    <property type="match status" value="1"/>
</dbReference>
<reference evidence="13" key="1">
    <citation type="submission" date="2021-01" db="EMBL/GenBank/DDBJ databases">
        <authorList>
            <consortium name="Genoscope - CEA"/>
            <person name="William W."/>
        </authorList>
    </citation>
    <scope>NUCLEOTIDE SEQUENCE</scope>
</reference>
<dbReference type="InterPro" id="IPR017441">
    <property type="entry name" value="Protein_kinase_ATP_BS"/>
</dbReference>
<dbReference type="PROSITE" id="PS00108">
    <property type="entry name" value="PROTEIN_KINASE_ST"/>
    <property type="match status" value="1"/>
</dbReference>
<dbReference type="InterPro" id="IPR051131">
    <property type="entry name" value="NEK_Ser/Thr_kinase_NIMA"/>
</dbReference>
<evidence type="ECO:0000313" key="14">
    <source>
        <dbReference type="Proteomes" id="UP000688137"/>
    </source>
</evidence>
<keyword evidence="2" id="KW-0723">Serine/threonine-protein kinase</keyword>
<organism evidence="13 14">
    <name type="scientific">Paramecium primaurelia</name>
    <dbReference type="NCBI Taxonomy" id="5886"/>
    <lineage>
        <taxon>Eukaryota</taxon>
        <taxon>Sar</taxon>
        <taxon>Alveolata</taxon>
        <taxon>Ciliophora</taxon>
        <taxon>Intramacronucleata</taxon>
        <taxon>Oligohymenophorea</taxon>
        <taxon>Peniculida</taxon>
        <taxon>Parameciidae</taxon>
        <taxon>Paramecium</taxon>
    </lineage>
</organism>
<sequence>MQRVKRDEQTKEVINVLLAEDAPIQRIALIDLLQLCNYQVVACETGIQARDELLKVENEFDLILLDLGLPEMTGLELLQIIKAIDKLKDVPVIMMSGDDETETVAACLNAGAEDYMVKPVNFKKLQGLQTFVKKKPKSRNGNQNEKGYYTIVRNIGKGASGSVELVRKSTDQELYAMKVIPTFFMNEQERKNAENEVSLLRVLTAPTIIKYYESFTENESLNIIMEYAEGGSLTEKISEYQRYGNQVPKDQILAWMAQLVIAIHFMHSKNILHRDIKTQNMFLNKEQVIKLGDFGISKALGTHANFAQTFLGTPYFMSPEVIRGQPYGKKSDIWALGCALYELVMLKRPFQHDNIQIIFEMIQNKPYDMDPSVDQDLQQLIEKTLQKDPNNRPTVEDLAAIPCIEEKINQFYKDHPNETNLISVKRLQLGPQLQPETTEQVLDENYIAISADMIEKIQLRKVIYGFINQIEYIGALGQDILNYLQKACKNQLEIQQVSQQLLESQLIIPLESQKDLTPNQYYSFPIFLQFIAANNFQKYTGNSVDFMEILEKLIKKFKEFQSKFVEKNNIKGEILEQGFKEYFELIQETTQLQKSTMIDYSQEKKIAAYVNVFQLMRFHQSLNQYYVDKLQQKGVIEEPKSILKTIIGSILPPHPIKVDFAYSINKLITTLPQIKHGILRRNKPAPNFHQLPNNDPRILTVDTRGIIFIFTEEYQDTNVSLITELQFLDEKSVQQFIQNHIKQFILKNVCLDIIEQEIIIHPLCQTYLSDFGSEKQLFQWLLERMDDGYNKEKLLNQYDQQDFYIRFKNPNEQKKQPKN</sequence>
<comment type="catalytic activity">
    <reaction evidence="7">
        <text>L-threonyl-[protein] + ATP = O-phospho-L-threonyl-[protein] + ADP + H(+)</text>
        <dbReference type="Rhea" id="RHEA:46608"/>
        <dbReference type="Rhea" id="RHEA-COMP:11060"/>
        <dbReference type="Rhea" id="RHEA-COMP:11605"/>
        <dbReference type="ChEBI" id="CHEBI:15378"/>
        <dbReference type="ChEBI" id="CHEBI:30013"/>
        <dbReference type="ChEBI" id="CHEBI:30616"/>
        <dbReference type="ChEBI" id="CHEBI:61977"/>
        <dbReference type="ChEBI" id="CHEBI:456216"/>
        <dbReference type="EC" id="2.7.11.1"/>
    </reaction>
</comment>
<evidence type="ECO:0000256" key="2">
    <source>
        <dbReference type="ARBA" id="ARBA00022527"/>
    </source>
</evidence>
<keyword evidence="14" id="KW-1185">Reference proteome</keyword>
<comment type="catalytic activity">
    <reaction evidence="8">
        <text>L-seryl-[protein] + ATP = O-phospho-L-seryl-[protein] + ADP + H(+)</text>
        <dbReference type="Rhea" id="RHEA:17989"/>
        <dbReference type="Rhea" id="RHEA-COMP:9863"/>
        <dbReference type="Rhea" id="RHEA-COMP:11604"/>
        <dbReference type="ChEBI" id="CHEBI:15378"/>
        <dbReference type="ChEBI" id="CHEBI:29999"/>
        <dbReference type="ChEBI" id="CHEBI:30616"/>
        <dbReference type="ChEBI" id="CHEBI:83421"/>
        <dbReference type="ChEBI" id="CHEBI:456216"/>
        <dbReference type="EC" id="2.7.11.1"/>
    </reaction>
</comment>
<dbReference type="OMA" id="NYLQKAC"/>
<evidence type="ECO:0000259" key="12">
    <source>
        <dbReference type="PROSITE" id="PS50110"/>
    </source>
</evidence>
<dbReference type="Pfam" id="PF00072">
    <property type="entry name" value="Response_reg"/>
    <property type="match status" value="1"/>
</dbReference>
<gene>
    <name evidence="13" type="ORF">PPRIM_AZ9-3.1.T0250155</name>
</gene>
<dbReference type="SMART" id="SM00448">
    <property type="entry name" value="REC"/>
    <property type="match status" value="1"/>
</dbReference>
<evidence type="ECO:0000256" key="4">
    <source>
        <dbReference type="ARBA" id="ARBA00022741"/>
    </source>
</evidence>
<dbReference type="GO" id="GO:0004674">
    <property type="term" value="F:protein serine/threonine kinase activity"/>
    <property type="evidence" value="ECO:0007669"/>
    <property type="project" value="UniProtKB-KW"/>
</dbReference>
<name>A0A8S1KNX4_PARPR</name>
<dbReference type="PROSITE" id="PS00107">
    <property type="entry name" value="PROTEIN_KINASE_ATP"/>
    <property type="match status" value="1"/>
</dbReference>
<dbReference type="EC" id="2.7.11.1" evidence="1"/>